<dbReference type="PATRIC" id="fig|1304281.5.peg.1975"/>
<dbReference type="Proteomes" id="UP000035900">
    <property type="component" value="Unassembled WGS sequence"/>
</dbReference>
<accession>A0A0J7IYP6</accession>
<proteinExistence type="predicted"/>
<feature type="signal peptide" evidence="1">
    <location>
        <begin position="1"/>
        <end position="19"/>
    </location>
</feature>
<reference evidence="2 3" key="1">
    <citation type="journal article" date="2004" name="Int. J. Syst. Evol. Microbiol.">
        <title>Kaistella koreensis gen. nov., sp. nov., a novel member of the Chryseobacterium-Bergeyella-Riemerella branch.</title>
        <authorList>
            <person name="Kim M.K."/>
            <person name="Im W.T."/>
            <person name="Shin Y.K."/>
            <person name="Lim J.H."/>
            <person name="Kim S.H."/>
            <person name="Lee B.C."/>
            <person name="Park M.Y."/>
            <person name="Lee K.Y."/>
            <person name="Lee S.T."/>
        </authorList>
    </citation>
    <scope>NUCLEOTIDE SEQUENCE [LARGE SCALE GENOMIC DNA]</scope>
    <source>
        <strain evidence="2 3">CCUG 49689</strain>
    </source>
</reference>
<name>A0A0J7IYP6_9FLAO</name>
<protein>
    <submittedName>
        <fullName evidence="2">Uncharacterized protein</fullName>
    </submittedName>
</protein>
<dbReference type="STRING" id="1304281.ACM44_09190"/>
<keyword evidence="1" id="KW-0732">Signal</keyword>
<comment type="caution">
    <text evidence="2">The sequence shown here is derived from an EMBL/GenBank/DDBJ whole genome shotgun (WGS) entry which is preliminary data.</text>
</comment>
<evidence type="ECO:0000313" key="3">
    <source>
        <dbReference type="Proteomes" id="UP000035900"/>
    </source>
</evidence>
<dbReference type="EMBL" id="LFNG01000011">
    <property type="protein sequence ID" value="KMQ71102.1"/>
    <property type="molecule type" value="Genomic_DNA"/>
</dbReference>
<evidence type="ECO:0000313" key="2">
    <source>
        <dbReference type="EMBL" id="KMQ71102.1"/>
    </source>
</evidence>
<organism evidence="2 3">
    <name type="scientific">Chryseobacterium koreense CCUG 49689</name>
    <dbReference type="NCBI Taxonomy" id="1304281"/>
    <lineage>
        <taxon>Bacteria</taxon>
        <taxon>Pseudomonadati</taxon>
        <taxon>Bacteroidota</taxon>
        <taxon>Flavobacteriia</taxon>
        <taxon>Flavobacteriales</taxon>
        <taxon>Weeksellaceae</taxon>
        <taxon>Chryseobacterium group</taxon>
        <taxon>Chryseobacterium</taxon>
    </lineage>
</organism>
<gene>
    <name evidence="2" type="ORF">ACM44_09190</name>
</gene>
<feature type="chain" id="PRO_5005289341" evidence="1">
    <location>
        <begin position="20"/>
        <end position="344"/>
    </location>
</feature>
<keyword evidence="3" id="KW-1185">Reference proteome</keyword>
<dbReference type="RefSeq" id="WP_048499735.1">
    <property type="nucleotide sequence ID" value="NZ_LFNG01000011.1"/>
</dbReference>
<sequence length="344" mass="38600">MKTTILFLLIILSTGFTFAQKETFDLVSYTPVKGWKKEQTDKSISFSNIEQQKNTFCVISIYKSLEGGADSKNNFDNSWQKIVQEPLGAGNPKMEAPGNENGWNLQTGSAKFSKDGLEGIAILVTASSGNKMMNLLVLLNSDKYMPQVNGFISSIELKQTGKSVNDGVSQTFASKSNSSVTGLWTNYILETTGYSINGMPQYTAGYLRKEYNFYPDGTYLFRNKQWLTKANNIVFIYEKGTYSVNGNQITITPKNGKSGFWTKTSSSKEWGKLVKYSDYKLEKTTYNFEIIEDPTYGNSIVLKPGKPTLRDGGQFNAANDPYEFRYSYRTLETSIDNPPGFRIN</sequence>
<evidence type="ECO:0000256" key="1">
    <source>
        <dbReference type="SAM" id="SignalP"/>
    </source>
</evidence>
<dbReference type="OrthoDB" id="834854at2"/>
<dbReference type="AlphaFoldDB" id="A0A0J7IYP6"/>